<evidence type="ECO:0008006" key="3">
    <source>
        <dbReference type="Google" id="ProtNLM"/>
    </source>
</evidence>
<protein>
    <recommendedName>
        <fullName evidence="3">Lipoprotein</fullName>
    </recommendedName>
</protein>
<sequence length="243" mass="26813">MVESSTISVIQKNERGWCMRWIGKTLAVSLGMAVVGIASVRAASAESAFPRFTQAEGKVDSDGLPLSGVKLCVLPDHAPCFEMPPVPLPHSSKELYQFGLDPRSERLPIASGGSWVFFSGMFSGGGSGMLERVAILRIGANGKIENLMPQVTQTESADRAMWKLPDVSPYPLFVRADFVWGDDEDHFGKHFFDVDAWAFDPATSQYKKRFSYRTTKRYSRGDGSDRVLAAERAEILRRLAASK</sequence>
<dbReference type="RefSeq" id="WP_425394793.1">
    <property type="nucleotide sequence ID" value="NZ_CP109822.1"/>
</dbReference>
<gene>
    <name evidence="1" type="ORF">OHZ10_21080</name>
</gene>
<evidence type="ECO:0000313" key="1">
    <source>
        <dbReference type="EMBL" id="XAE52034.1"/>
    </source>
</evidence>
<dbReference type="Proteomes" id="UP001448498">
    <property type="component" value="Chromosome 3"/>
</dbReference>
<dbReference type="EMBL" id="CP109822">
    <property type="protein sequence ID" value="XAE52034.1"/>
    <property type="molecule type" value="Genomic_DNA"/>
</dbReference>
<organism evidence="1 2">
    <name type="scientific">Burkholderia arboris</name>
    <dbReference type="NCBI Taxonomy" id="488730"/>
    <lineage>
        <taxon>Bacteria</taxon>
        <taxon>Pseudomonadati</taxon>
        <taxon>Pseudomonadota</taxon>
        <taxon>Betaproteobacteria</taxon>
        <taxon>Burkholderiales</taxon>
        <taxon>Burkholderiaceae</taxon>
        <taxon>Burkholderia</taxon>
        <taxon>Burkholderia cepacia complex</taxon>
    </lineage>
</organism>
<reference evidence="1 2" key="1">
    <citation type="submission" date="2022-10" db="EMBL/GenBank/DDBJ databases">
        <title>Genomic of Burkholderia cepacia PN-1.</title>
        <authorList>
            <person name="Yang Y."/>
            <person name="Guan H."/>
            <person name="Huang J."/>
        </authorList>
    </citation>
    <scope>NUCLEOTIDE SEQUENCE [LARGE SCALE GENOMIC DNA]</scope>
    <source>
        <strain evidence="1 2">PN-1</strain>
    </source>
</reference>
<accession>A0ABZ3DS94</accession>
<name>A0ABZ3DS94_9BURK</name>
<proteinExistence type="predicted"/>
<evidence type="ECO:0000313" key="2">
    <source>
        <dbReference type="Proteomes" id="UP001448498"/>
    </source>
</evidence>
<keyword evidence="2" id="KW-1185">Reference proteome</keyword>